<evidence type="ECO:0000313" key="9">
    <source>
        <dbReference type="Proteomes" id="UP000018468"/>
    </source>
</evidence>
<dbReference type="GO" id="GO:0005783">
    <property type="term" value="C:endoplasmic reticulum"/>
    <property type="evidence" value="ECO:0000318"/>
    <property type="project" value="GO_Central"/>
</dbReference>
<evidence type="ECO:0000313" key="8">
    <source>
        <dbReference type="Ensembl" id="ENSLOCP00000011042.1"/>
    </source>
</evidence>
<dbReference type="CTD" id="335309"/>
<dbReference type="GeneID" id="102697113"/>
<dbReference type="eggNOG" id="ENOG502R72A">
    <property type="taxonomic scope" value="Eukaryota"/>
</dbReference>
<dbReference type="OrthoDB" id="262308at2759"/>
<evidence type="ECO:0000256" key="6">
    <source>
        <dbReference type="ARBA" id="ARBA00038124"/>
    </source>
</evidence>
<dbReference type="PANTHER" id="PTHR15337">
    <property type="entry name" value="ANTERIOR GRADIENT PROTEIN-RELATED"/>
    <property type="match status" value="1"/>
</dbReference>
<dbReference type="EMBL" id="AHAT01016287">
    <property type="status" value="NOT_ANNOTATED_CDS"/>
    <property type="molecule type" value="Genomic_DNA"/>
</dbReference>
<dbReference type="Bgee" id="ENSLOCG00000009064">
    <property type="expression patterns" value="Expressed in embryo and 8 other cell types or tissues"/>
</dbReference>
<feature type="signal peptide" evidence="7">
    <location>
        <begin position="1"/>
        <end position="20"/>
    </location>
</feature>
<dbReference type="OMA" id="EDIEWAQ"/>
<evidence type="ECO:0000256" key="1">
    <source>
        <dbReference type="ARBA" id="ARBA00004240"/>
    </source>
</evidence>
<dbReference type="KEGG" id="loc:102697113"/>
<evidence type="ECO:0000256" key="5">
    <source>
        <dbReference type="ARBA" id="ARBA00022824"/>
    </source>
</evidence>
<evidence type="ECO:0000256" key="4">
    <source>
        <dbReference type="ARBA" id="ARBA00022729"/>
    </source>
</evidence>
<dbReference type="InterPro" id="IPR051099">
    <property type="entry name" value="AGR/TXD"/>
</dbReference>
<dbReference type="Gene3D" id="3.40.30.10">
    <property type="entry name" value="Glutaredoxin"/>
    <property type="match status" value="1"/>
</dbReference>
<dbReference type="STRING" id="7918.ENSLOCP00000011042"/>
<reference evidence="8" key="3">
    <citation type="submission" date="2025-09" db="UniProtKB">
        <authorList>
            <consortium name="Ensembl"/>
        </authorList>
    </citation>
    <scope>IDENTIFICATION</scope>
</reference>
<dbReference type="InterPro" id="IPR036249">
    <property type="entry name" value="Thioredoxin-like_sf"/>
</dbReference>
<keyword evidence="4 7" id="KW-0732">Signal</keyword>
<dbReference type="Ensembl" id="ENSLOCT00000011058.1">
    <property type="protein sequence ID" value="ENSLOCP00000011042.1"/>
    <property type="gene ID" value="ENSLOCG00000009064.1"/>
</dbReference>
<evidence type="ECO:0000256" key="2">
    <source>
        <dbReference type="ARBA" id="ARBA00004613"/>
    </source>
</evidence>
<evidence type="ECO:0000256" key="7">
    <source>
        <dbReference type="SAM" id="SignalP"/>
    </source>
</evidence>
<dbReference type="Pfam" id="PF13899">
    <property type="entry name" value="Thioredoxin_7"/>
    <property type="match status" value="1"/>
</dbReference>
<feature type="chain" id="PRO_5004866689" evidence="7">
    <location>
        <begin position="21"/>
        <end position="163"/>
    </location>
</feature>
<dbReference type="GO" id="GO:0031101">
    <property type="term" value="P:fin regeneration"/>
    <property type="evidence" value="ECO:0007669"/>
    <property type="project" value="Ensembl"/>
</dbReference>
<keyword evidence="5" id="KW-0256">Endoplasmic reticulum</keyword>
<organism evidence="8 9">
    <name type="scientific">Lepisosteus oculatus</name>
    <name type="common">Spotted gar</name>
    <dbReference type="NCBI Taxonomy" id="7918"/>
    <lineage>
        <taxon>Eukaryota</taxon>
        <taxon>Metazoa</taxon>
        <taxon>Chordata</taxon>
        <taxon>Craniata</taxon>
        <taxon>Vertebrata</taxon>
        <taxon>Euteleostomi</taxon>
        <taxon>Actinopterygii</taxon>
        <taxon>Neopterygii</taxon>
        <taxon>Holostei</taxon>
        <taxon>Semionotiformes</taxon>
        <taxon>Lepisosteidae</taxon>
        <taxon>Lepisosteus</taxon>
    </lineage>
</organism>
<dbReference type="SUPFAM" id="SSF52833">
    <property type="entry name" value="Thioredoxin-like"/>
    <property type="match status" value="1"/>
</dbReference>
<proteinExistence type="inferred from homology"/>
<dbReference type="RefSeq" id="XP_006636695.1">
    <property type="nucleotide sequence ID" value="XM_006636632.3"/>
</dbReference>
<reference evidence="9" key="1">
    <citation type="submission" date="2011-12" db="EMBL/GenBank/DDBJ databases">
        <title>The Draft Genome of Lepisosteus oculatus.</title>
        <authorList>
            <consortium name="The Broad Institute Genome Assembly &amp; Analysis Group"/>
            <consortium name="Computational R&amp;D Group"/>
            <consortium name="and Sequencing Platform"/>
            <person name="Di Palma F."/>
            <person name="Alfoldi J."/>
            <person name="Johnson J."/>
            <person name="Berlin A."/>
            <person name="Gnerre S."/>
            <person name="Jaffe D."/>
            <person name="MacCallum I."/>
            <person name="Young S."/>
            <person name="Walker B.J."/>
            <person name="Lander E.S."/>
            <person name="Lindblad-Toh K."/>
        </authorList>
    </citation>
    <scope>NUCLEOTIDE SEQUENCE [LARGE SCALE GENOMIC DNA]</scope>
</reference>
<comment type="subcellular location">
    <subcellularLocation>
        <location evidence="1">Endoplasmic reticulum</location>
    </subcellularLocation>
    <subcellularLocation>
        <location evidence="2">Secreted</location>
    </subcellularLocation>
</comment>
<evidence type="ECO:0000256" key="3">
    <source>
        <dbReference type="ARBA" id="ARBA00022525"/>
    </source>
</evidence>
<keyword evidence="3" id="KW-0964">Secreted</keyword>
<dbReference type="GeneTree" id="ENSGT00530000063273"/>
<dbReference type="GO" id="GO:0005576">
    <property type="term" value="C:extracellular region"/>
    <property type="evidence" value="ECO:0007669"/>
    <property type="project" value="UniProtKB-SubCell"/>
</dbReference>
<comment type="similarity">
    <text evidence="6">Belongs to the AGR family.</text>
</comment>
<dbReference type="AlphaFoldDB" id="W5MRN3"/>
<reference evidence="8" key="2">
    <citation type="submission" date="2025-08" db="UniProtKB">
        <authorList>
            <consortium name="Ensembl"/>
        </authorList>
    </citation>
    <scope>IDENTIFICATION</scope>
</reference>
<dbReference type="PANTHER" id="PTHR15337:SF1">
    <property type="entry name" value="ANTERIOR GRADIENT PROTEIN 2 HOMOLOG"/>
    <property type="match status" value="1"/>
</dbReference>
<dbReference type="FunFam" id="3.40.30.10:FF:000036">
    <property type="entry name" value="anterior gradient protein 2 homolog"/>
    <property type="match status" value="1"/>
</dbReference>
<dbReference type="CDD" id="cd02960">
    <property type="entry name" value="AGR"/>
    <property type="match status" value="1"/>
</dbReference>
<dbReference type="InParanoid" id="W5MRN3"/>
<dbReference type="HOGENOM" id="CLU_088048_1_1_1"/>
<name>W5MRN3_LEPOC</name>
<keyword evidence="9" id="KW-1185">Reference proteome</keyword>
<accession>W5MRN3</accession>
<protein>
    <submittedName>
        <fullName evidence="8">Anterior gradient 1</fullName>
    </submittedName>
</protein>
<sequence length="163" mass="18491">MSRSSVLCILLVVASLDVSAQRKAKKVPQTLSRGWGDDITWTQTYEEALAKSRTSQKPLMVIHHLEDCPHSQALKKVFAADTELQKMAQEDFVMLNLVHETIDKNLAPDGHYAPRIIFVDPSLTVRADIAGKYSNRLYTYEPDDIDILKENMKKAKKLLHTEL</sequence>
<dbReference type="Proteomes" id="UP000018468">
    <property type="component" value="Linkage group LG12"/>
</dbReference>